<evidence type="ECO:0000259" key="1">
    <source>
        <dbReference type="Pfam" id="PF09848"/>
    </source>
</evidence>
<dbReference type="Pfam" id="PF09848">
    <property type="entry name" value="SLFN-g3_helicase"/>
    <property type="match status" value="1"/>
</dbReference>
<accession>A0A7G5IM78</accession>
<dbReference type="AlphaFoldDB" id="A0A7G5IM78"/>
<dbReference type="SUPFAM" id="SSF52540">
    <property type="entry name" value="P-loop containing nucleoside triphosphate hydrolases"/>
    <property type="match status" value="2"/>
</dbReference>
<proteinExistence type="predicted"/>
<dbReference type="InterPro" id="IPR027417">
    <property type="entry name" value="P-loop_NTPase"/>
</dbReference>
<dbReference type="InterPro" id="IPR018647">
    <property type="entry name" value="SLFN_3-like_DNA/RNA_helicase"/>
</dbReference>
<reference evidence="2 3" key="1">
    <citation type="submission" date="2020-07" db="EMBL/GenBank/DDBJ databases">
        <title>Complete genome sequence for Sandaracinobacter sp. M6.</title>
        <authorList>
            <person name="Tang Y."/>
            <person name="Liu Q."/>
            <person name="Guo Z."/>
            <person name="Lei P."/>
            <person name="Huang B."/>
        </authorList>
    </citation>
    <scope>NUCLEOTIDE SEQUENCE [LARGE SCALE GENOMIC DNA]</scope>
    <source>
        <strain evidence="2 3">M6</strain>
    </source>
</reference>
<dbReference type="Proteomes" id="UP000515292">
    <property type="component" value="Chromosome"/>
</dbReference>
<gene>
    <name evidence="2" type="ORF">H3309_01260</name>
</gene>
<dbReference type="KEGG" id="sand:H3309_01260"/>
<evidence type="ECO:0000313" key="3">
    <source>
        <dbReference type="Proteomes" id="UP000515292"/>
    </source>
</evidence>
<sequence>MGRRADAVLVWRGIVFVVEYKVGEVAATLAGRAQVHGYALDLKNFHETSQAVPIVPLLLPTACARAQFEMPMLAPDGVAEPVVCAPGDMAGVMQAFADAVAAPALDATRWAAGRYRPTPTIIEAAQALFAGHRVEEISRSEAGAENLTVTADAVDAVIARARTQREKAIIFVTGVPGAGKTLAGLNIACRHLDGRAGEDATYLSGNGPLVDVLREALRRDLRAQRAGARVAGRDGFVAARSPDKFIQNVHHFRDDYAGNGDVPSDHVVIFDEAQRAWDRDQTSAFMRRKRGLVDFDQSEPAFLLSVMDRHPDWCVVVALIGDGQEINTGEAGVAEWMAALAGPFRHWRVHVPPRLLSAGHGVSKELAFQVGRLATGTDPALHLAVSVRSFRSEQVAAFVAAMLGDDAAAAREARPDPARFPIWRTRDLAVARAWVRDRRRAGERAGLLAHSKALRLKPEGVFVKAKVDPPVWFLNEGWDVRASDALEDAATEFDVQGLELDWAVVAWDANLTRVDDQWLHREFRGARWTQVGQAHARQFLVNAYRVLLTRARQGMVIFVPRGEERDVTRAPAGYDAIDGWLAACGVGLVGERL</sequence>
<keyword evidence="3" id="KW-1185">Reference proteome</keyword>
<feature type="domain" description="Schlafen group 3-like DNA/RNA helicase" evidence="1">
    <location>
        <begin position="167"/>
        <end position="560"/>
    </location>
</feature>
<organism evidence="2 3">
    <name type="scientific">Sandaracinobacteroides saxicola</name>
    <dbReference type="NCBI Taxonomy" id="2759707"/>
    <lineage>
        <taxon>Bacteria</taxon>
        <taxon>Pseudomonadati</taxon>
        <taxon>Pseudomonadota</taxon>
        <taxon>Alphaproteobacteria</taxon>
        <taxon>Sphingomonadales</taxon>
        <taxon>Sphingosinicellaceae</taxon>
        <taxon>Sandaracinobacteroides</taxon>
    </lineage>
</organism>
<protein>
    <submittedName>
        <fullName evidence="2">DUF2075 domain-containing protein</fullName>
    </submittedName>
</protein>
<name>A0A7G5IM78_9SPHN</name>
<dbReference type="EMBL" id="CP059851">
    <property type="protein sequence ID" value="QMW24470.1"/>
    <property type="molecule type" value="Genomic_DNA"/>
</dbReference>
<evidence type="ECO:0000313" key="2">
    <source>
        <dbReference type="EMBL" id="QMW24470.1"/>
    </source>
</evidence>